<dbReference type="Pfam" id="PF01258">
    <property type="entry name" value="zf-dskA_traR"/>
    <property type="match status" value="1"/>
</dbReference>
<name>A0A1G2F114_9BACT</name>
<dbReference type="AlphaFoldDB" id="A0A1G2F114"/>
<comment type="caution">
    <text evidence="4">Lacks conserved residue(s) required for the propagation of feature annotation.</text>
</comment>
<proteinExistence type="predicted"/>
<dbReference type="GO" id="GO:0008270">
    <property type="term" value="F:zinc ion binding"/>
    <property type="evidence" value="ECO:0007669"/>
    <property type="project" value="UniProtKB-KW"/>
</dbReference>
<reference evidence="7 8" key="1">
    <citation type="journal article" date="2016" name="Nat. Commun.">
        <title>Thousands of microbial genomes shed light on interconnected biogeochemical processes in an aquifer system.</title>
        <authorList>
            <person name="Anantharaman K."/>
            <person name="Brown C.T."/>
            <person name="Hug L.A."/>
            <person name="Sharon I."/>
            <person name="Castelle C.J."/>
            <person name="Probst A.J."/>
            <person name="Thomas B.C."/>
            <person name="Singh A."/>
            <person name="Wilkins M.J."/>
            <person name="Karaoz U."/>
            <person name="Brodie E.L."/>
            <person name="Williams K.H."/>
            <person name="Hubbard S.S."/>
            <person name="Banfield J.F."/>
        </authorList>
    </citation>
    <scope>NUCLEOTIDE SEQUENCE [LARGE SCALE GENOMIC DNA]</scope>
</reference>
<accession>A0A1G2F114</accession>
<dbReference type="EMBL" id="MHMS01000022">
    <property type="protein sequence ID" value="OGZ31764.1"/>
    <property type="molecule type" value="Genomic_DNA"/>
</dbReference>
<feature type="domain" description="Zinc finger DksA/TraR C4-type" evidence="6">
    <location>
        <begin position="89"/>
        <end position="115"/>
    </location>
</feature>
<keyword evidence="1" id="KW-0479">Metal-binding</keyword>
<evidence type="ECO:0000256" key="4">
    <source>
        <dbReference type="PROSITE-ProRule" id="PRU00510"/>
    </source>
</evidence>
<evidence type="ECO:0000313" key="7">
    <source>
        <dbReference type="EMBL" id="OGZ31764.1"/>
    </source>
</evidence>
<dbReference type="InterPro" id="IPR000962">
    <property type="entry name" value="Znf_DskA_TraR"/>
</dbReference>
<sequence>MNKKDLDYFSAKLKAEKERLEKELSGLATKNPENPENWIPSYPDFNPQLADESEKADVVEEFEIKYSVETVLEEKLNEVKEALQRIAKGTYGVCEEDKEPISRERLEANPAAKYCQKHAQFK</sequence>
<dbReference type="STRING" id="1801726.A3H02_01730"/>
<dbReference type="Gene3D" id="1.20.120.910">
    <property type="entry name" value="DksA, coiled-coil domain"/>
    <property type="match status" value="1"/>
</dbReference>
<organism evidence="7 8">
    <name type="scientific">Candidatus Niyogibacteria bacterium RIFCSPLOWO2_12_FULL_41_13</name>
    <dbReference type="NCBI Taxonomy" id="1801726"/>
    <lineage>
        <taxon>Bacteria</taxon>
        <taxon>Candidatus Niyogiibacteriota</taxon>
    </lineage>
</organism>
<evidence type="ECO:0000256" key="3">
    <source>
        <dbReference type="ARBA" id="ARBA00022833"/>
    </source>
</evidence>
<dbReference type="PANTHER" id="PTHR33823">
    <property type="entry name" value="RNA POLYMERASE-BINDING TRANSCRIPTION FACTOR DKSA-RELATED"/>
    <property type="match status" value="1"/>
</dbReference>
<evidence type="ECO:0000259" key="6">
    <source>
        <dbReference type="Pfam" id="PF01258"/>
    </source>
</evidence>
<comment type="caution">
    <text evidence="7">The sequence shown here is derived from an EMBL/GenBank/DDBJ whole genome shotgun (WGS) entry which is preliminary data.</text>
</comment>
<gene>
    <name evidence="7" type="ORF">A3H02_01730</name>
</gene>
<protein>
    <recommendedName>
        <fullName evidence="6">Zinc finger DksA/TraR C4-type domain-containing protein</fullName>
    </recommendedName>
</protein>
<dbReference type="PROSITE" id="PS51128">
    <property type="entry name" value="ZF_DKSA_2"/>
    <property type="match status" value="1"/>
</dbReference>
<keyword evidence="2" id="KW-0863">Zinc-finger</keyword>
<evidence type="ECO:0000313" key="8">
    <source>
        <dbReference type="Proteomes" id="UP000176787"/>
    </source>
</evidence>
<dbReference type="Proteomes" id="UP000176787">
    <property type="component" value="Unassembled WGS sequence"/>
</dbReference>
<dbReference type="SUPFAM" id="SSF109635">
    <property type="entry name" value="DnaK suppressor protein DksA, alpha-hairpin domain"/>
    <property type="match status" value="1"/>
</dbReference>
<evidence type="ECO:0000256" key="2">
    <source>
        <dbReference type="ARBA" id="ARBA00022771"/>
    </source>
</evidence>
<dbReference type="PANTHER" id="PTHR33823:SF4">
    <property type="entry name" value="GENERAL STRESS PROTEIN 16O"/>
    <property type="match status" value="1"/>
</dbReference>
<evidence type="ECO:0000256" key="1">
    <source>
        <dbReference type="ARBA" id="ARBA00022723"/>
    </source>
</evidence>
<evidence type="ECO:0000256" key="5">
    <source>
        <dbReference type="SAM" id="MobiDB-lite"/>
    </source>
</evidence>
<dbReference type="InterPro" id="IPR037187">
    <property type="entry name" value="DnaK_N"/>
</dbReference>
<feature type="region of interest" description="Disordered" evidence="5">
    <location>
        <begin position="25"/>
        <end position="46"/>
    </location>
</feature>
<keyword evidence="3" id="KW-0862">Zinc</keyword>